<sequence length="451" mass="49404">MPSSIVRLISLVGLALGPSLAAAQDTTSTSTAPNSDELLILTGEGSYLLSQPATPTGPYTTYDRITLVGTNFPSGYSESGSLSGPVPTGTSDGDDYLVITGRETTTTFAGNMTSTSTSTEPQPTNTTPCNNYVEFCNRKYSNITNIACHNSPFVRPGNAGSNQALPVLAQLNDGVRFLQAQIRFPEGSNVPHFCHTTCDLLDAGVITDWLTTVEQWVEQHPYDVVTILLGNGNFSEAEAYVSYIEASGITKWTYKPTVFPMELEDWPTLAELIIRGNRVVMFMDYNANQEKYPWLLDQFSQMWETPFNPMDRDFPCDIQRPEGLKEEDARKRLYMHNHNLNVEYNLFGGSIRIPAVSLLNETNADSGYGSLGLSAKQCVADWDRPPNFLNVDYYNYGNYPGSVFEVAAQMNNVTYDRERAGCCGNDLTAASSRTGVPVAMLVAVAAALLVL</sequence>
<dbReference type="Pfam" id="PF26146">
    <property type="entry name" value="PI-PLC_X"/>
    <property type="match status" value="1"/>
</dbReference>
<evidence type="ECO:0000313" key="2">
    <source>
        <dbReference type="EMBL" id="KAH7376117.1"/>
    </source>
</evidence>
<keyword evidence="1" id="KW-0732">Signal</keyword>
<dbReference type="PANTHER" id="PTHR13593">
    <property type="match status" value="1"/>
</dbReference>
<proteinExistence type="predicted"/>
<dbReference type="AlphaFoldDB" id="A0A8K0TT37"/>
<dbReference type="GO" id="GO:0006629">
    <property type="term" value="P:lipid metabolic process"/>
    <property type="evidence" value="ECO:0007669"/>
    <property type="project" value="InterPro"/>
</dbReference>
<name>A0A8K0TT37_9PEZI</name>
<dbReference type="Proteomes" id="UP000813385">
    <property type="component" value="Unassembled WGS sequence"/>
</dbReference>
<dbReference type="InterPro" id="IPR017946">
    <property type="entry name" value="PLC-like_Pdiesterase_TIM-brl"/>
</dbReference>
<organism evidence="2 3">
    <name type="scientific">Plectosphaerella cucumerina</name>
    <dbReference type="NCBI Taxonomy" id="40658"/>
    <lineage>
        <taxon>Eukaryota</taxon>
        <taxon>Fungi</taxon>
        <taxon>Dikarya</taxon>
        <taxon>Ascomycota</taxon>
        <taxon>Pezizomycotina</taxon>
        <taxon>Sordariomycetes</taxon>
        <taxon>Hypocreomycetidae</taxon>
        <taxon>Glomerellales</taxon>
        <taxon>Plectosphaerellaceae</taxon>
        <taxon>Plectosphaerella</taxon>
    </lineage>
</organism>
<keyword evidence="3" id="KW-1185">Reference proteome</keyword>
<dbReference type="SUPFAM" id="SSF51695">
    <property type="entry name" value="PLC-like phosphodiesterases"/>
    <property type="match status" value="1"/>
</dbReference>
<gene>
    <name evidence="2" type="ORF">B0T11DRAFT_17010</name>
</gene>
<dbReference type="Gene3D" id="3.20.20.190">
    <property type="entry name" value="Phosphatidylinositol (PI) phosphodiesterase"/>
    <property type="match status" value="1"/>
</dbReference>
<evidence type="ECO:0000256" key="1">
    <source>
        <dbReference type="SAM" id="SignalP"/>
    </source>
</evidence>
<accession>A0A8K0TT37</accession>
<reference evidence="2" key="1">
    <citation type="journal article" date="2021" name="Nat. Commun.">
        <title>Genetic determinants of endophytism in the Arabidopsis root mycobiome.</title>
        <authorList>
            <person name="Mesny F."/>
            <person name="Miyauchi S."/>
            <person name="Thiergart T."/>
            <person name="Pickel B."/>
            <person name="Atanasova L."/>
            <person name="Karlsson M."/>
            <person name="Huettel B."/>
            <person name="Barry K.W."/>
            <person name="Haridas S."/>
            <person name="Chen C."/>
            <person name="Bauer D."/>
            <person name="Andreopoulos W."/>
            <person name="Pangilinan J."/>
            <person name="LaButti K."/>
            <person name="Riley R."/>
            <person name="Lipzen A."/>
            <person name="Clum A."/>
            <person name="Drula E."/>
            <person name="Henrissat B."/>
            <person name="Kohler A."/>
            <person name="Grigoriev I.V."/>
            <person name="Martin F.M."/>
            <person name="Hacquard S."/>
        </authorList>
    </citation>
    <scope>NUCLEOTIDE SEQUENCE</scope>
    <source>
        <strain evidence="2">MPI-CAGE-AT-0016</strain>
    </source>
</reference>
<protein>
    <submittedName>
        <fullName evidence="2">Tat pathway signal sequence</fullName>
    </submittedName>
</protein>
<dbReference type="OrthoDB" id="7984201at2759"/>
<dbReference type="EMBL" id="JAGPXD010000001">
    <property type="protein sequence ID" value="KAH7376117.1"/>
    <property type="molecule type" value="Genomic_DNA"/>
</dbReference>
<dbReference type="GO" id="GO:0008081">
    <property type="term" value="F:phosphoric diester hydrolase activity"/>
    <property type="evidence" value="ECO:0007669"/>
    <property type="project" value="InterPro"/>
</dbReference>
<comment type="caution">
    <text evidence="2">The sequence shown here is derived from an EMBL/GenBank/DDBJ whole genome shotgun (WGS) entry which is preliminary data.</text>
</comment>
<dbReference type="InterPro" id="IPR051057">
    <property type="entry name" value="PI-PLC_domain"/>
</dbReference>
<feature type="signal peptide" evidence="1">
    <location>
        <begin position="1"/>
        <end position="23"/>
    </location>
</feature>
<dbReference type="PANTHER" id="PTHR13593:SF140">
    <property type="entry name" value="PLC-LIKE PHOSPHODIESTERASE"/>
    <property type="match status" value="1"/>
</dbReference>
<evidence type="ECO:0000313" key="3">
    <source>
        <dbReference type="Proteomes" id="UP000813385"/>
    </source>
</evidence>
<feature type="chain" id="PRO_5035420683" evidence="1">
    <location>
        <begin position="24"/>
        <end position="451"/>
    </location>
</feature>